<dbReference type="Pfam" id="PF01535">
    <property type="entry name" value="PPR"/>
    <property type="match status" value="4"/>
</dbReference>
<evidence type="ECO:0000256" key="2">
    <source>
        <dbReference type="PROSITE-ProRule" id="PRU00708"/>
    </source>
</evidence>
<keyword evidence="3" id="KW-0812">Transmembrane</keyword>
<sequence length="563" mass="61832">MRALGYLHQCPSLTNALGIQSLLVLLSMIGLKKLWIFFVRMHGKGFVLNEYTFGSALSACAGLKHLKMGTQIHGLMFKSQFSLDVYMGSALVDIYSKCGVVACAQRVFDGMRERNVVSWNSLITCYEQNGPAREALEVFERMLERGFEPDEITLASVVSACASLAAIKQGLEIHACVVKCDKLRDDLILCNALVDMYAKCCRINEARCVFDRMPFRNVVSETSMVSGYAKAASVKAARLVFAKMMERNVVSWNALIAGYTQNGENEEALGLFCMLKREGNALIDMYMKCGSVEEGCRVFENMVERDYVSWNAMIVGYAQNGYGMEALELFRKMLASGEKPDHVTLIGALCACSHAGLVEEGRRYFSTMTEEYGVEPLKDHYTCMVDLLGRAGCLNEAKNLIEAMPMQPDAVVWGSLLAACKVHHNITLGEYAAEKLLEIDSTNSGPYVLLSNMYAELGRWKDVMRIAEVNLGGALHKAVSLVRAHDGASLGKTPDGASLEFLLVEDASLDSLLLDAESHGSLLLEGESCESLFLEGALHEHVLLESAHHESVLLEGASHESAS</sequence>
<dbReference type="Proteomes" id="UP000467840">
    <property type="component" value="Chromosome 4"/>
</dbReference>
<proteinExistence type="predicted"/>
<dbReference type="PANTHER" id="PTHR47926">
    <property type="entry name" value="PENTATRICOPEPTIDE REPEAT-CONTAINING PROTEIN"/>
    <property type="match status" value="1"/>
</dbReference>
<dbReference type="Pfam" id="PF20431">
    <property type="entry name" value="E_motif"/>
    <property type="match status" value="1"/>
</dbReference>
<dbReference type="InterPro" id="IPR002885">
    <property type="entry name" value="PPR_rpt"/>
</dbReference>
<dbReference type="FunFam" id="1.25.40.10:FF:000344">
    <property type="entry name" value="Pentatricopeptide repeat-containing protein"/>
    <property type="match status" value="1"/>
</dbReference>
<gene>
    <name evidence="4" type="ORF">GH714_023364</name>
</gene>
<accession>A0A6A6LP23</accession>
<organism evidence="4 5">
    <name type="scientific">Hevea brasiliensis</name>
    <name type="common">Para rubber tree</name>
    <name type="synonym">Siphonia brasiliensis</name>
    <dbReference type="NCBI Taxonomy" id="3981"/>
    <lineage>
        <taxon>Eukaryota</taxon>
        <taxon>Viridiplantae</taxon>
        <taxon>Streptophyta</taxon>
        <taxon>Embryophyta</taxon>
        <taxon>Tracheophyta</taxon>
        <taxon>Spermatophyta</taxon>
        <taxon>Magnoliopsida</taxon>
        <taxon>eudicotyledons</taxon>
        <taxon>Gunneridae</taxon>
        <taxon>Pentapetalae</taxon>
        <taxon>rosids</taxon>
        <taxon>fabids</taxon>
        <taxon>Malpighiales</taxon>
        <taxon>Euphorbiaceae</taxon>
        <taxon>Crotonoideae</taxon>
        <taxon>Micrandreae</taxon>
        <taxon>Hevea</taxon>
    </lineage>
</organism>
<dbReference type="Pfam" id="PF13041">
    <property type="entry name" value="PPR_2"/>
    <property type="match status" value="2"/>
</dbReference>
<dbReference type="AlphaFoldDB" id="A0A6A6LP23"/>
<dbReference type="PROSITE" id="PS51375">
    <property type="entry name" value="PPR"/>
    <property type="match status" value="4"/>
</dbReference>
<dbReference type="EMBL" id="JAAGAX010000010">
    <property type="protein sequence ID" value="KAF2301369.1"/>
    <property type="molecule type" value="Genomic_DNA"/>
</dbReference>
<dbReference type="InterPro" id="IPR011990">
    <property type="entry name" value="TPR-like_helical_dom_sf"/>
</dbReference>
<dbReference type="GO" id="GO:0003723">
    <property type="term" value="F:RNA binding"/>
    <property type="evidence" value="ECO:0007669"/>
    <property type="project" value="InterPro"/>
</dbReference>
<protein>
    <recommendedName>
        <fullName evidence="6">Pentacotripeptide-repeat region of PRORP domain-containing protein</fullName>
    </recommendedName>
</protein>
<reference evidence="4 5" key="1">
    <citation type="journal article" date="2020" name="Mol. Plant">
        <title>The Chromosome-Based Rubber Tree Genome Provides New Insights into Spurge Genome Evolution and Rubber Biosynthesis.</title>
        <authorList>
            <person name="Liu J."/>
            <person name="Shi C."/>
            <person name="Shi C.C."/>
            <person name="Li W."/>
            <person name="Zhang Q.J."/>
            <person name="Zhang Y."/>
            <person name="Li K."/>
            <person name="Lu H.F."/>
            <person name="Shi C."/>
            <person name="Zhu S.T."/>
            <person name="Xiao Z.Y."/>
            <person name="Nan H."/>
            <person name="Yue Y."/>
            <person name="Zhu X.G."/>
            <person name="Wu Y."/>
            <person name="Hong X.N."/>
            <person name="Fan G.Y."/>
            <person name="Tong Y."/>
            <person name="Zhang D."/>
            <person name="Mao C.L."/>
            <person name="Liu Y.L."/>
            <person name="Hao S.J."/>
            <person name="Liu W.Q."/>
            <person name="Lv M.Q."/>
            <person name="Zhang H.B."/>
            <person name="Liu Y."/>
            <person name="Hu-Tang G.R."/>
            <person name="Wang J.P."/>
            <person name="Wang J.H."/>
            <person name="Sun Y.H."/>
            <person name="Ni S.B."/>
            <person name="Chen W.B."/>
            <person name="Zhang X.C."/>
            <person name="Jiao Y.N."/>
            <person name="Eichler E.E."/>
            <person name="Li G.H."/>
            <person name="Liu X."/>
            <person name="Gao L.Z."/>
        </authorList>
    </citation>
    <scope>NUCLEOTIDE SEQUENCE [LARGE SCALE GENOMIC DNA]</scope>
    <source>
        <strain evidence="5">cv. GT1</strain>
        <tissue evidence="4">Leaf</tissue>
    </source>
</reference>
<evidence type="ECO:0008006" key="6">
    <source>
        <dbReference type="Google" id="ProtNLM"/>
    </source>
</evidence>
<dbReference type="GO" id="GO:0009451">
    <property type="term" value="P:RNA modification"/>
    <property type="evidence" value="ECO:0007669"/>
    <property type="project" value="InterPro"/>
</dbReference>
<dbReference type="PANTHER" id="PTHR47926:SF433">
    <property type="entry name" value="PENTATRICOPEPTIDE REPEAT-CONTAINING PROTEIN"/>
    <property type="match status" value="1"/>
</dbReference>
<keyword evidence="5" id="KW-1185">Reference proteome</keyword>
<keyword evidence="3" id="KW-1133">Transmembrane helix</keyword>
<evidence type="ECO:0000256" key="3">
    <source>
        <dbReference type="SAM" id="Phobius"/>
    </source>
</evidence>
<evidence type="ECO:0000256" key="1">
    <source>
        <dbReference type="ARBA" id="ARBA00022737"/>
    </source>
</evidence>
<dbReference type="SUPFAM" id="SSF48452">
    <property type="entry name" value="TPR-like"/>
    <property type="match status" value="1"/>
</dbReference>
<name>A0A6A6LP23_HEVBR</name>
<dbReference type="Gene3D" id="1.25.40.10">
    <property type="entry name" value="Tetratricopeptide repeat domain"/>
    <property type="match status" value="3"/>
</dbReference>
<feature type="transmembrane region" description="Helical" evidence="3">
    <location>
        <begin position="12"/>
        <end position="31"/>
    </location>
</feature>
<dbReference type="InterPro" id="IPR046960">
    <property type="entry name" value="PPR_At4g14850-like_plant"/>
</dbReference>
<feature type="repeat" description="PPR" evidence="2">
    <location>
        <begin position="306"/>
        <end position="340"/>
    </location>
</feature>
<keyword evidence="3" id="KW-0472">Membrane</keyword>
<dbReference type="NCBIfam" id="TIGR00756">
    <property type="entry name" value="PPR"/>
    <property type="match status" value="6"/>
</dbReference>
<dbReference type="InterPro" id="IPR046848">
    <property type="entry name" value="E_motif"/>
</dbReference>
<keyword evidence="1" id="KW-0677">Repeat</keyword>
<comment type="caution">
    <text evidence="4">The sequence shown here is derived from an EMBL/GenBank/DDBJ whole genome shotgun (WGS) entry which is preliminary data.</text>
</comment>
<evidence type="ECO:0000313" key="5">
    <source>
        <dbReference type="Proteomes" id="UP000467840"/>
    </source>
</evidence>
<feature type="repeat" description="PPR" evidence="2">
    <location>
        <begin position="115"/>
        <end position="149"/>
    </location>
</feature>
<evidence type="ECO:0000313" key="4">
    <source>
        <dbReference type="EMBL" id="KAF2301369.1"/>
    </source>
</evidence>
<feature type="repeat" description="PPR" evidence="2">
    <location>
        <begin position="248"/>
        <end position="282"/>
    </location>
</feature>
<dbReference type="FunFam" id="1.25.40.10:FF:000184">
    <property type="entry name" value="Pentatricopeptide repeat-containing protein, chloroplastic"/>
    <property type="match status" value="1"/>
</dbReference>
<feature type="repeat" description="PPR" evidence="2">
    <location>
        <begin position="186"/>
        <end position="220"/>
    </location>
</feature>